<organism evidence="3 4">
    <name type="scientific">Nitrosarchaeum koreense MY1</name>
    <dbReference type="NCBI Taxonomy" id="1001994"/>
    <lineage>
        <taxon>Archaea</taxon>
        <taxon>Nitrososphaerota</taxon>
        <taxon>Nitrososphaeria</taxon>
        <taxon>Nitrosopumilales</taxon>
        <taxon>Nitrosopumilaceae</taxon>
        <taxon>Nitrosarchaeum</taxon>
    </lineage>
</organism>
<comment type="caution">
    <text evidence="3">The sequence shown here is derived from an EMBL/GenBank/DDBJ whole genome shotgun (WGS) entry which is preliminary data.</text>
</comment>
<feature type="transmembrane region" description="Helical" evidence="2">
    <location>
        <begin position="12"/>
        <end position="32"/>
    </location>
</feature>
<proteinExistence type="predicted"/>
<evidence type="ECO:0000313" key="3">
    <source>
        <dbReference type="EMBL" id="EGP93559.1"/>
    </source>
</evidence>
<feature type="region of interest" description="Disordered" evidence="1">
    <location>
        <begin position="39"/>
        <end position="60"/>
    </location>
</feature>
<keyword evidence="2" id="KW-1133">Transmembrane helix</keyword>
<evidence type="ECO:0000313" key="4">
    <source>
        <dbReference type="Proteomes" id="UP000004440"/>
    </source>
</evidence>
<keyword evidence="4" id="KW-1185">Reference proteome</keyword>
<keyword evidence="2" id="KW-0472">Membrane</keyword>
<dbReference type="RefSeq" id="WP_007550348.1">
    <property type="nucleotide sequence ID" value="NZ_AFPU01000001.1"/>
</dbReference>
<name>F9CWA7_9ARCH</name>
<evidence type="ECO:0000256" key="2">
    <source>
        <dbReference type="SAM" id="Phobius"/>
    </source>
</evidence>
<dbReference type="EMBL" id="AFPU01000001">
    <property type="protein sequence ID" value="EGP93559.1"/>
    <property type="molecule type" value="Genomic_DNA"/>
</dbReference>
<protein>
    <submittedName>
        <fullName evidence="3">Uncharacterized protein</fullName>
    </submittedName>
</protein>
<keyword evidence="2" id="KW-0812">Transmembrane</keyword>
<accession>F9CWA7</accession>
<sequence>MKSLQTEKPTISLGIIVVAVPARMLPIIVKLANLKVSPTDKMPAPGNNAQKMTSHVTKSV</sequence>
<dbReference type="STRING" id="1001994.MY1_0797"/>
<feature type="compositionally biased region" description="Polar residues" evidence="1">
    <location>
        <begin position="47"/>
        <end position="60"/>
    </location>
</feature>
<gene>
    <name evidence="3" type="ORF">MY1_0797</name>
</gene>
<reference evidence="3 4" key="1">
    <citation type="journal article" date="2011" name="J. Bacteriol.">
        <title>Genome Sequence of an Ammonia-Oxidizing Soil Archaeon, "Candidatus Nitrosoarchaeum koreensis" MY1.</title>
        <authorList>
            <person name="Kim B.K."/>
            <person name="Jung M.Y."/>
            <person name="Yu D.S."/>
            <person name="Park S.J."/>
            <person name="Oh T.K."/>
            <person name="Rhee S.K."/>
            <person name="Kim J.F."/>
        </authorList>
    </citation>
    <scope>NUCLEOTIDE SEQUENCE [LARGE SCALE GENOMIC DNA]</scope>
    <source>
        <strain evidence="3 4">MY1</strain>
    </source>
</reference>
<evidence type="ECO:0000256" key="1">
    <source>
        <dbReference type="SAM" id="MobiDB-lite"/>
    </source>
</evidence>
<dbReference type="AlphaFoldDB" id="F9CWA7"/>
<dbReference type="Proteomes" id="UP000004440">
    <property type="component" value="Unassembled WGS sequence"/>
</dbReference>